<dbReference type="Proteomes" id="UP000470951">
    <property type="component" value="Unassembled WGS sequence"/>
</dbReference>
<reference evidence="1 2" key="1">
    <citation type="submission" date="2020-01" db="EMBL/GenBank/DDBJ databases">
        <title>Insect and environment-associated Actinomycetes.</title>
        <authorList>
            <person name="Currrie C."/>
            <person name="Chevrette M."/>
            <person name="Carlson C."/>
            <person name="Stubbendieck R."/>
            <person name="Wendt-Pienkowski E."/>
        </authorList>
    </citation>
    <scope>NUCLEOTIDE SEQUENCE [LARGE SCALE GENOMIC DNA]</scope>
    <source>
        <strain evidence="1 2">SID7903</strain>
    </source>
</reference>
<comment type="caution">
    <text evidence="1">The sequence shown here is derived from an EMBL/GenBank/DDBJ whole genome shotgun (WGS) entry which is preliminary data.</text>
</comment>
<organism evidence="1 2">
    <name type="scientific">Streptomyces anulatus</name>
    <name type="common">Streptomyces chrysomallus</name>
    <dbReference type="NCBI Taxonomy" id="1892"/>
    <lineage>
        <taxon>Bacteria</taxon>
        <taxon>Bacillati</taxon>
        <taxon>Actinomycetota</taxon>
        <taxon>Actinomycetes</taxon>
        <taxon>Kitasatosporales</taxon>
        <taxon>Streptomycetaceae</taxon>
        <taxon>Streptomyces</taxon>
    </lineage>
</organism>
<gene>
    <name evidence="1" type="ORF">G3I58_33555</name>
</gene>
<accession>A0A7K3RLK4</accession>
<name>A0A7K3RLK4_STRAQ</name>
<dbReference type="EMBL" id="JAAGMS010000367">
    <property type="protein sequence ID" value="NEC02866.1"/>
    <property type="molecule type" value="Genomic_DNA"/>
</dbReference>
<evidence type="ECO:0000313" key="2">
    <source>
        <dbReference type="Proteomes" id="UP000470951"/>
    </source>
</evidence>
<proteinExistence type="predicted"/>
<sequence length="199" mass="22462">MTDYLTAAMEMLGPASNRYADPAAWDRLHAELGMELPADYQALVDGYAPIQLNGHLYLCHPATERWNLGQKIRDTVRAWSETPWDDLDPDEDPRLLFELEELSFGTRNGLWPIAGTDRGETIFLMAADDAAPGLLVEDGEGGWARYDMTFTEWLYRYLIGEDMAGPNTSAFYPGPVQLRRLPMAADERPEPWHGPDRGM</sequence>
<evidence type="ECO:0000313" key="1">
    <source>
        <dbReference type="EMBL" id="NEC02866.1"/>
    </source>
</evidence>
<dbReference type="InterPro" id="IPR037883">
    <property type="entry name" value="Knr4/Smi1-like_sf"/>
</dbReference>
<dbReference type="AlphaFoldDB" id="A0A7K3RLK4"/>
<protein>
    <submittedName>
        <fullName evidence="1">SMI1/KNR4 family protein</fullName>
    </submittedName>
</protein>
<dbReference type="RefSeq" id="WP_164221853.1">
    <property type="nucleotide sequence ID" value="NZ_JAAGMS010000367.1"/>
</dbReference>
<dbReference type="SUPFAM" id="SSF160631">
    <property type="entry name" value="SMI1/KNR4-like"/>
    <property type="match status" value="1"/>
</dbReference>